<gene>
    <name evidence="36" type="ORF">SUZIE_150505</name>
</gene>
<dbReference type="InterPro" id="IPR002388">
    <property type="entry name" value="ANX1"/>
</dbReference>
<evidence type="ECO:0000256" key="1">
    <source>
        <dbReference type="ARBA" id="ARBA00004123"/>
    </source>
</evidence>
<dbReference type="GO" id="GO:0016328">
    <property type="term" value="C:lateral plasma membrane"/>
    <property type="evidence" value="ECO:0007669"/>
    <property type="project" value="UniProtKB-SubCell"/>
</dbReference>
<feature type="transmembrane region" description="Helical" evidence="33">
    <location>
        <begin position="705"/>
        <end position="725"/>
    </location>
</feature>
<reference evidence="36" key="1">
    <citation type="submission" date="2020-03" db="EMBL/GenBank/DDBJ databases">
        <title>Studies in the Genomics of Life Span.</title>
        <authorList>
            <person name="Glass D."/>
        </authorList>
    </citation>
    <scope>NUCLEOTIDE SEQUENCE</scope>
    <source>
        <strain evidence="36">SUZIE</strain>
        <tissue evidence="36">Muscle</tissue>
    </source>
</reference>
<evidence type="ECO:0000256" key="28">
    <source>
        <dbReference type="ARBA" id="ARBA00023273"/>
    </source>
</evidence>
<evidence type="ECO:0000256" key="21">
    <source>
        <dbReference type="ARBA" id="ARBA00022837"/>
    </source>
</evidence>
<dbReference type="GO" id="GO:0005544">
    <property type="term" value="F:calcium-dependent phospholipid binding"/>
    <property type="evidence" value="ECO:0007669"/>
    <property type="project" value="UniProtKB-KW"/>
</dbReference>
<evidence type="ECO:0000256" key="18">
    <source>
        <dbReference type="ARBA" id="ARBA00022490"/>
    </source>
</evidence>
<dbReference type="GO" id="GO:0005245">
    <property type="term" value="F:voltage-gated calcium channel activity"/>
    <property type="evidence" value="ECO:0007669"/>
    <property type="project" value="TreeGrafter"/>
</dbReference>
<dbReference type="InterPro" id="IPR018502">
    <property type="entry name" value="Annexin_repeat"/>
</dbReference>
<evidence type="ECO:0000256" key="9">
    <source>
        <dbReference type="ARBA" id="ARBA00004263"/>
    </source>
</evidence>
<dbReference type="EMBL" id="JAATJV010344300">
    <property type="protein sequence ID" value="MBZ3878953.1"/>
    <property type="molecule type" value="Genomic_DNA"/>
</dbReference>
<dbReference type="InterPro" id="IPR038900">
    <property type="entry name" value="TMC"/>
</dbReference>
<dbReference type="PRINTS" id="PR00196">
    <property type="entry name" value="ANNEXIN"/>
</dbReference>
<feature type="transmembrane region" description="Helical" evidence="33">
    <location>
        <begin position="326"/>
        <end position="348"/>
    </location>
</feature>
<comment type="subunit">
    <text evidence="31">Homodimer; non-covalently linked. Homodimer; linked by transglutamylation. Homodimers linked by transglutamylation are observed in placenta, but not in other tissues. Interacts with S100A11. Heterotetramer, formed by two molecules each of S100A11 and ANXA1. Interacts with DYSF. Interacts with EGFR.</text>
</comment>
<comment type="similarity">
    <text evidence="15 33">Belongs to the TMC family.</text>
</comment>
<evidence type="ECO:0000256" key="29">
    <source>
        <dbReference type="ARBA" id="ARBA00023302"/>
    </source>
</evidence>
<dbReference type="SMART" id="SM00335">
    <property type="entry name" value="ANX"/>
    <property type="match status" value="4"/>
</dbReference>
<dbReference type="AlphaFoldDB" id="A0AA41SW21"/>
<evidence type="ECO:0000256" key="20">
    <source>
        <dbReference type="ARBA" id="ARBA00022737"/>
    </source>
</evidence>
<dbReference type="FunFam" id="1.10.220.10:FF:000003">
    <property type="entry name" value="Annexin"/>
    <property type="match status" value="1"/>
</dbReference>
<evidence type="ECO:0000256" key="23">
    <source>
        <dbReference type="ARBA" id="ARBA00023005"/>
    </source>
</evidence>
<feature type="transmembrane region" description="Helical" evidence="33">
    <location>
        <begin position="285"/>
        <end position="306"/>
    </location>
</feature>
<feature type="domain" description="TMC" evidence="35">
    <location>
        <begin position="604"/>
        <end position="676"/>
    </location>
</feature>
<evidence type="ECO:0000256" key="24">
    <source>
        <dbReference type="ARBA" id="ARBA00023069"/>
    </source>
</evidence>
<proteinExistence type="inferred from homology"/>
<feature type="transmembrane region" description="Helical" evidence="33">
    <location>
        <begin position="531"/>
        <end position="551"/>
    </location>
</feature>
<evidence type="ECO:0000256" key="13">
    <source>
        <dbReference type="ARBA" id="ARBA00004481"/>
    </source>
</evidence>
<evidence type="ECO:0000313" key="37">
    <source>
        <dbReference type="Proteomes" id="UP001166674"/>
    </source>
</evidence>
<dbReference type="InterPro" id="IPR001464">
    <property type="entry name" value="Annexin"/>
</dbReference>
<keyword evidence="27" id="KW-0539">Nucleus</keyword>
<evidence type="ECO:0000256" key="3">
    <source>
        <dbReference type="ARBA" id="ARBA00004138"/>
    </source>
</evidence>
<evidence type="ECO:0000256" key="14">
    <source>
        <dbReference type="ARBA" id="ARBA00004550"/>
    </source>
</evidence>
<keyword evidence="20 32" id="KW-0677">Repeat</keyword>
<dbReference type="GO" id="GO:0008381">
    <property type="term" value="F:mechanosensitive monoatomic ion channel activity"/>
    <property type="evidence" value="ECO:0007669"/>
    <property type="project" value="TreeGrafter"/>
</dbReference>
<dbReference type="FunFam" id="1.10.220.10:FF:000001">
    <property type="entry name" value="Annexin"/>
    <property type="match status" value="1"/>
</dbReference>
<sequence length="1139" mass="130102">MGFAPPKDRSYGFQDYPRWPLWLRNVLANGELQLRVWMWSAGGPGGCGCRQGSWRSGVFGVVVGSWKPGAISRSGVPVIGCSQLVWRSWWQGAISRLKIQVEEKEDDTEESSSEEEEDKLPRRESLRPKRKRTRDVIKEDDPIPEPEDEETRKAREKERRRRLRRGAEEEEEIDAEELERLKAELDEKRQTIATVKCKPWKMEKKIEVLKEAKKFVSENEGALGKGKGKRWFAFKMMMAKKWAKFLRDFENFKAACIPWENKIKAIESQFGSSVASYFLFLRWMYGVNMVLFILTFSLIMLPEYLWGLPYGSLPRKTVPRAEEASAANFGVLYDFNGLAQYSVLFYGYYDNKRTIGWMNFRLPLSYFLVGIMCIGYSFLVVLKAMTKNIGDDGGGDDNTFNFSWKVFCSWDYLIGNPETADNKFNSITMNFKEAITEERAAQVEENVHLIRFLRFLANFFVFLTLGASGYLIFWAVKRSQEFAQQDPDTLGWWEKNEMNMVMSLLGMFCPTLFDLFAELEDYHPLIALKWLLGRIFALLLGNLYVFILALMDEINNKIEEEKLVKANITLWEANMIKAYNASLSENSTGLPFFVHPADVPRGPCWETMVGQEFVRLTVSDVLTTYVTILIGDFLRACFVRFCNYCWCWDLEYGYPSYTEFDISGNVLALIFNQGMICGKNRMFEVIGETLEHDFPSWMAKILRQLSNPGLVIAVVLVMALTIYYLNATAKGQKVANLELKKKMKLQALENKMRNKKMAAARADTSLKMAMVSEFLKQAWFIDNQEQEYVQTVKSSKGGPGSAVSPYPSFSPSSDVEALHKAIMAKGVDEATIIDILTKRNNAQRQQIKAAYLQAKGKPLDETLKKALIGHLEEVVLALLKTPAQFDADELRAAMKGLGTDEDTLIEILASRNNREIREINRVYRDELKRDLAKDITSDTSGDFRNALLSLAKGDRCEDLGVNEDLADTDARALYEAGERRKGTDVNVFNTILTTRSYPHLRRVFQKYTKYSQHDMNKVLDLELKGDIEKCLTAIVKCATSKPAFFAEKLHLAMKGAGTRHKTLIRVMVSRSEIDMNDIKAYYQKMYGISLCQAILSLKFATEAAITILWIDGPIKLHPESKDDKHGGYEDAVRSRALDD</sequence>
<dbReference type="GO" id="GO:0005929">
    <property type="term" value="C:cilium"/>
    <property type="evidence" value="ECO:0007669"/>
    <property type="project" value="UniProtKB-SubCell"/>
</dbReference>
<dbReference type="PROSITE" id="PS51897">
    <property type="entry name" value="ANNEXIN_2"/>
    <property type="match status" value="4"/>
</dbReference>
<dbReference type="FunFam" id="1.10.220.10:FF:000002">
    <property type="entry name" value="Annexin"/>
    <property type="match status" value="1"/>
</dbReference>
<keyword evidence="21 32" id="KW-0106">Calcium</keyword>
<evidence type="ECO:0000256" key="4">
    <source>
        <dbReference type="ARBA" id="ARBA00004141"/>
    </source>
</evidence>
<keyword evidence="23" id="KW-0593">Phospholipase A2 inhibitor</keyword>
<evidence type="ECO:0000259" key="35">
    <source>
        <dbReference type="Pfam" id="PF07810"/>
    </source>
</evidence>
<evidence type="ECO:0000256" key="16">
    <source>
        <dbReference type="ARBA" id="ARBA00007831"/>
    </source>
</evidence>
<dbReference type="InterPro" id="IPR018252">
    <property type="entry name" value="Annexin_repeat_CS"/>
</dbReference>
<feature type="compositionally biased region" description="Acidic residues" evidence="34">
    <location>
        <begin position="103"/>
        <end position="118"/>
    </location>
</feature>
<dbReference type="PROSITE" id="PS00223">
    <property type="entry name" value="ANNEXIN_1"/>
    <property type="match status" value="2"/>
</dbReference>
<dbReference type="InterPro" id="IPR037104">
    <property type="entry name" value="Annexin_sf"/>
</dbReference>
<evidence type="ECO:0000256" key="17">
    <source>
        <dbReference type="ARBA" id="ARBA00022475"/>
    </source>
</evidence>
<evidence type="ECO:0000256" key="32">
    <source>
        <dbReference type="RuleBase" id="RU003540"/>
    </source>
</evidence>
<keyword evidence="22 33" id="KW-1133">Transmembrane helix</keyword>
<dbReference type="PRINTS" id="PR00197">
    <property type="entry name" value="ANNEXINI"/>
</dbReference>
<keyword evidence="29 32" id="KW-0111">Calcium/phospholipid-binding</keyword>
<evidence type="ECO:0000256" key="25">
    <source>
        <dbReference type="ARBA" id="ARBA00023136"/>
    </source>
</evidence>
<evidence type="ECO:0000256" key="2">
    <source>
        <dbReference type="ARBA" id="ARBA00004124"/>
    </source>
</evidence>
<dbReference type="GO" id="GO:0005509">
    <property type="term" value="F:calcium ion binding"/>
    <property type="evidence" value="ECO:0007669"/>
    <property type="project" value="InterPro"/>
</dbReference>
<dbReference type="FunFam" id="1.10.220.10:FF:000007">
    <property type="entry name" value="Annexin"/>
    <property type="match status" value="1"/>
</dbReference>
<keyword evidence="17" id="KW-1003">Cell membrane</keyword>
<evidence type="ECO:0000256" key="11">
    <source>
        <dbReference type="ARBA" id="ARBA00004296"/>
    </source>
</evidence>
<evidence type="ECO:0000256" key="26">
    <source>
        <dbReference type="ARBA" id="ARBA00023216"/>
    </source>
</evidence>
<dbReference type="Proteomes" id="UP001166674">
    <property type="component" value="Unassembled WGS sequence"/>
</dbReference>
<evidence type="ECO:0000256" key="5">
    <source>
        <dbReference type="ARBA" id="ARBA00004187"/>
    </source>
</evidence>
<keyword evidence="26 32" id="KW-0041">Annexin</keyword>
<dbReference type="GO" id="GO:0005576">
    <property type="term" value="C:extracellular region"/>
    <property type="evidence" value="ECO:0007669"/>
    <property type="project" value="UniProtKB-SubCell"/>
</dbReference>
<evidence type="ECO:0000256" key="34">
    <source>
        <dbReference type="SAM" id="MobiDB-lite"/>
    </source>
</evidence>
<evidence type="ECO:0000256" key="10">
    <source>
        <dbReference type="ARBA" id="ARBA00004284"/>
    </source>
</evidence>
<evidence type="ECO:0000256" key="33">
    <source>
        <dbReference type="RuleBase" id="RU310713"/>
    </source>
</evidence>
<evidence type="ECO:0000256" key="12">
    <source>
        <dbReference type="ARBA" id="ARBA00004412"/>
    </source>
</evidence>
<dbReference type="GO" id="GO:0005769">
    <property type="term" value="C:early endosome"/>
    <property type="evidence" value="ECO:0007669"/>
    <property type="project" value="UniProtKB-SubCell"/>
</dbReference>
<comment type="function">
    <text evidence="30">Functions at least in part by activating the formyl peptide receptors and downstream signaling cascades. Promotes chemotaxis of granulocytes and monocytes via activation of the formyl peptide receptors. Promotes rearrangement of the actin cytoskeleton, cell polarization and cell migration. Promotes resolution of inflammation and wound healing. Acts via neutrophil N-formyl peptide receptors to enhance the release of CXCL2.</text>
</comment>
<feature type="region of interest" description="Disordered" evidence="34">
    <location>
        <begin position="102"/>
        <end position="168"/>
    </location>
</feature>
<evidence type="ECO:0000256" key="6">
    <source>
        <dbReference type="ARBA" id="ARBA00004221"/>
    </source>
</evidence>
<comment type="subcellular location">
    <subcellularLocation>
        <location evidence="6">Apical cell membrane</location>
    </subcellularLocation>
    <subcellularLocation>
        <location evidence="5">Basolateral cell membrane</location>
    </subcellularLocation>
    <subcellularLocation>
        <location evidence="11">Cell membrane</location>
        <topology evidence="11">Peripheral membrane protein</topology>
        <orientation evidence="11">Extracellular side</orientation>
    </subcellularLocation>
    <subcellularLocation>
        <location evidence="3">Cell projection</location>
        <location evidence="3">Cilium</location>
    </subcellularLocation>
    <subcellularLocation>
        <location evidence="7">Cell projection</location>
        <location evidence="7">Phagocytic cup</location>
    </subcellularLocation>
    <subcellularLocation>
        <location evidence="10">Cytoplasmic vesicle membrane</location>
        <topology evidence="10">Peripheral membrane protein</topology>
    </subcellularLocation>
    <subcellularLocation>
        <location evidence="9">Cytoplasmic vesicle</location>
        <location evidence="9">Secretory vesicle lumen</location>
    </subcellularLocation>
    <subcellularLocation>
        <location evidence="12">Early endosome</location>
    </subcellularLocation>
    <subcellularLocation>
        <location evidence="13">Endosome membrane</location>
        <topology evidence="13">Peripheral membrane protein</topology>
    </subcellularLocation>
    <subcellularLocation>
        <location evidence="2">Lateral cell membrane</location>
    </subcellularLocation>
    <subcellularLocation>
        <location evidence="4 33">Membrane</location>
        <topology evidence="4 33">Multi-pass membrane protein</topology>
    </subcellularLocation>
    <subcellularLocation>
        <location evidence="1">Nucleus</location>
    </subcellularLocation>
    <subcellularLocation>
        <location evidence="14">Secreted</location>
        <location evidence="14">Extracellular exosome</location>
    </subcellularLocation>
    <subcellularLocation>
        <location evidence="8">Secreted</location>
        <location evidence="8">Extracellular space</location>
    </subcellularLocation>
</comment>
<dbReference type="GO" id="GO:0050910">
    <property type="term" value="P:detection of mechanical stimulus involved in sensory perception of sound"/>
    <property type="evidence" value="ECO:0007669"/>
    <property type="project" value="TreeGrafter"/>
</dbReference>
<protein>
    <recommendedName>
        <fullName evidence="32 33">Multifunctional fusion protein</fullName>
    </recommendedName>
    <domain>
        <recommendedName>
            <fullName evidence="32">Annexin</fullName>
        </recommendedName>
    </domain>
    <domain>
        <recommendedName>
            <fullName evidence="33">Transmembrane channel-like protein</fullName>
        </recommendedName>
    </domain>
</protein>
<dbReference type="GO" id="GO:0016323">
    <property type="term" value="C:basolateral plasma membrane"/>
    <property type="evidence" value="ECO:0007669"/>
    <property type="project" value="UniProtKB-SubCell"/>
</dbReference>
<comment type="similarity">
    <text evidence="16 32">Belongs to the annexin family.</text>
</comment>
<keyword evidence="25 33" id="KW-0472">Membrane</keyword>
<evidence type="ECO:0000256" key="15">
    <source>
        <dbReference type="ARBA" id="ARBA00006510"/>
    </source>
</evidence>
<evidence type="ECO:0000256" key="30">
    <source>
        <dbReference type="ARBA" id="ARBA00029398"/>
    </source>
</evidence>
<dbReference type="GO" id="GO:0016324">
    <property type="term" value="C:apical plasma membrane"/>
    <property type="evidence" value="ECO:0007669"/>
    <property type="project" value="UniProtKB-SubCell"/>
</dbReference>
<accession>A0AA41SW21</accession>
<evidence type="ECO:0000313" key="36">
    <source>
        <dbReference type="EMBL" id="MBZ3878953.1"/>
    </source>
</evidence>
<dbReference type="GO" id="GO:0019834">
    <property type="term" value="F:phospholipase A2 inhibitor activity"/>
    <property type="evidence" value="ECO:0007669"/>
    <property type="project" value="UniProtKB-KW"/>
</dbReference>
<dbReference type="Pfam" id="PF00191">
    <property type="entry name" value="Annexin"/>
    <property type="match status" value="4"/>
</dbReference>
<keyword evidence="37" id="KW-1185">Reference proteome</keyword>
<keyword evidence="24" id="KW-0969">Cilium</keyword>
<evidence type="ECO:0000256" key="31">
    <source>
        <dbReference type="ARBA" id="ARBA00046491"/>
    </source>
</evidence>
<comment type="caution">
    <text evidence="36">The sequence shown here is derived from an EMBL/GenBank/DDBJ whole genome shotgun (WGS) entry which is preliminary data.</text>
</comment>
<keyword evidence="18" id="KW-0963">Cytoplasm</keyword>
<keyword evidence="28" id="KW-0966">Cell projection</keyword>
<dbReference type="PANTHER" id="PTHR23302:SF18">
    <property type="entry name" value="TRANSMEMBRANE CHANNEL-LIKE PROTEIN 1"/>
    <property type="match status" value="1"/>
</dbReference>
<evidence type="ECO:0000256" key="7">
    <source>
        <dbReference type="ARBA" id="ARBA00004231"/>
    </source>
</evidence>
<evidence type="ECO:0000256" key="8">
    <source>
        <dbReference type="ARBA" id="ARBA00004239"/>
    </source>
</evidence>
<dbReference type="PANTHER" id="PTHR23302">
    <property type="entry name" value="TRANSMEMBRANE CHANNEL-RELATED"/>
    <property type="match status" value="1"/>
</dbReference>
<dbReference type="GO" id="GO:0010008">
    <property type="term" value="C:endosome membrane"/>
    <property type="evidence" value="ECO:0007669"/>
    <property type="project" value="UniProtKB-SubCell"/>
</dbReference>
<dbReference type="Pfam" id="PF07810">
    <property type="entry name" value="TMC"/>
    <property type="match status" value="1"/>
</dbReference>
<evidence type="ECO:0000256" key="19">
    <source>
        <dbReference type="ARBA" id="ARBA00022692"/>
    </source>
</evidence>
<dbReference type="InterPro" id="IPR012496">
    <property type="entry name" value="TMC_dom"/>
</dbReference>
<keyword evidence="19 33" id="KW-0812">Transmembrane</keyword>
<evidence type="ECO:0000256" key="27">
    <source>
        <dbReference type="ARBA" id="ARBA00023242"/>
    </source>
</evidence>
<organism evidence="36 37">
    <name type="scientific">Sciurus carolinensis</name>
    <name type="common">Eastern gray squirrel</name>
    <dbReference type="NCBI Taxonomy" id="30640"/>
    <lineage>
        <taxon>Eukaryota</taxon>
        <taxon>Metazoa</taxon>
        <taxon>Chordata</taxon>
        <taxon>Craniata</taxon>
        <taxon>Vertebrata</taxon>
        <taxon>Euteleostomi</taxon>
        <taxon>Mammalia</taxon>
        <taxon>Eutheria</taxon>
        <taxon>Euarchontoglires</taxon>
        <taxon>Glires</taxon>
        <taxon>Rodentia</taxon>
        <taxon>Sciuromorpha</taxon>
        <taxon>Sciuridae</taxon>
        <taxon>Sciurinae</taxon>
        <taxon>Sciurini</taxon>
        <taxon>Sciurus</taxon>
    </lineage>
</organism>
<dbReference type="SUPFAM" id="SSF47874">
    <property type="entry name" value="Annexin"/>
    <property type="match status" value="1"/>
</dbReference>
<dbReference type="GO" id="GO:0001891">
    <property type="term" value="C:phagocytic cup"/>
    <property type="evidence" value="ECO:0007669"/>
    <property type="project" value="UniProtKB-SubCell"/>
</dbReference>
<feature type="transmembrane region" description="Helical" evidence="33">
    <location>
        <begin position="455"/>
        <end position="476"/>
    </location>
</feature>
<dbReference type="GO" id="GO:0005634">
    <property type="term" value="C:nucleus"/>
    <property type="evidence" value="ECO:0007669"/>
    <property type="project" value="UniProtKB-SubCell"/>
</dbReference>
<name>A0AA41SW21_SCICA</name>
<feature type="transmembrane region" description="Helical" evidence="33">
    <location>
        <begin position="360"/>
        <end position="382"/>
    </location>
</feature>
<dbReference type="Gene3D" id="1.10.220.10">
    <property type="entry name" value="Annexin"/>
    <property type="match status" value="4"/>
</dbReference>
<evidence type="ECO:0000256" key="22">
    <source>
        <dbReference type="ARBA" id="ARBA00022989"/>
    </source>
</evidence>
<comment type="domain">
    <text evidence="32">The full-length protein can bind eight Ca(2+) ions via the annexin repeats. Calcium binding causes a major conformation change that modifies dimer contacts and leads to surface exposure of the N-terminal phosphorylation sites; in the absence of Ca(2+), these sites are buried in the interior of the protein core. The N-terminal region becomes disordered in response to calcium-binding.</text>
</comment>
<dbReference type="GO" id="GO:0060005">
    <property type="term" value="P:vestibular reflex"/>
    <property type="evidence" value="ECO:0007669"/>
    <property type="project" value="TreeGrafter"/>
</dbReference>